<comment type="caution">
    <text evidence="1">The sequence shown here is derived from an EMBL/GenBank/DDBJ whole genome shotgun (WGS) entry which is preliminary data.</text>
</comment>
<dbReference type="OrthoDB" id="10396487at2759"/>
<accession>A0A4D9DBP4</accession>
<name>A0A4D9DBP4_9STRA</name>
<evidence type="ECO:0000313" key="2">
    <source>
        <dbReference type="Proteomes" id="UP000355283"/>
    </source>
</evidence>
<keyword evidence="2" id="KW-1185">Reference proteome</keyword>
<proteinExistence type="predicted"/>
<evidence type="ECO:0000313" key="1">
    <source>
        <dbReference type="EMBL" id="TFJ87827.1"/>
    </source>
</evidence>
<organism evidence="1 2">
    <name type="scientific">Nannochloropsis salina CCMP1776</name>
    <dbReference type="NCBI Taxonomy" id="1027361"/>
    <lineage>
        <taxon>Eukaryota</taxon>
        <taxon>Sar</taxon>
        <taxon>Stramenopiles</taxon>
        <taxon>Ochrophyta</taxon>
        <taxon>Eustigmatophyceae</taxon>
        <taxon>Eustigmatales</taxon>
        <taxon>Monodopsidaceae</taxon>
        <taxon>Microchloropsis</taxon>
        <taxon>Microchloropsis salina</taxon>
    </lineage>
</organism>
<dbReference type="AlphaFoldDB" id="A0A4D9DBP4"/>
<sequence length="227" mass="25009">MSCNVFQRHEKNTIKVSEALSRADVFRFAGSAFVGAALLIGRPEASEAETTLASRKVLYFRYAPRIKSARDFLAKDFKAALDKKDWAAVAAAYEIQKQAPDSSLRNNPQRFINKFEKDLYSPMRIFSQSLSEKGASPKLTALLKAEGELEAALDRLQLVAKGDLKPPKKDGGFLGFGGGAPVEDKYAGLNQEKMAKALFADAKTAFNAWVEVVNKGIIEVNKFEQLL</sequence>
<reference evidence="1 2" key="1">
    <citation type="submission" date="2019-01" db="EMBL/GenBank/DDBJ databases">
        <title>Nuclear Genome Assembly of the Microalgal Biofuel strain Nannochloropsis salina CCMP1776.</title>
        <authorList>
            <person name="Hovde B."/>
        </authorList>
    </citation>
    <scope>NUCLEOTIDE SEQUENCE [LARGE SCALE GENOMIC DNA]</scope>
    <source>
        <strain evidence="1 2">CCMP1776</strain>
    </source>
</reference>
<dbReference type="Proteomes" id="UP000355283">
    <property type="component" value="Unassembled WGS sequence"/>
</dbReference>
<dbReference type="EMBL" id="SDOX01000005">
    <property type="protein sequence ID" value="TFJ87827.1"/>
    <property type="molecule type" value="Genomic_DNA"/>
</dbReference>
<gene>
    <name evidence="1" type="ORF">NSK_001174</name>
</gene>
<protein>
    <submittedName>
        <fullName evidence="1">Uncharacterized protein</fullName>
    </submittedName>
</protein>